<accession>A0A250IPA4</accession>
<dbReference type="SUPFAM" id="SSF141072">
    <property type="entry name" value="CalX-like"/>
    <property type="match status" value="3"/>
</dbReference>
<dbReference type="InterPro" id="IPR003644">
    <property type="entry name" value="Calx_beta"/>
</dbReference>
<dbReference type="InterPro" id="IPR038081">
    <property type="entry name" value="CalX-like_sf"/>
</dbReference>
<organism evidence="6 7">
    <name type="scientific">Melittangium boletus DSM 14713</name>
    <dbReference type="NCBI Taxonomy" id="1294270"/>
    <lineage>
        <taxon>Bacteria</taxon>
        <taxon>Pseudomonadati</taxon>
        <taxon>Myxococcota</taxon>
        <taxon>Myxococcia</taxon>
        <taxon>Myxococcales</taxon>
        <taxon>Cystobacterineae</taxon>
        <taxon>Archangiaceae</taxon>
        <taxon>Melittangium</taxon>
    </lineage>
</organism>
<keyword evidence="2" id="KW-0677">Repeat</keyword>
<dbReference type="Pfam" id="PF03160">
    <property type="entry name" value="Calx-beta"/>
    <property type="match status" value="5"/>
</dbReference>
<feature type="domain" description="Calx-beta" evidence="5">
    <location>
        <begin position="890"/>
        <end position="994"/>
    </location>
</feature>
<dbReference type="EMBL" id="CP022163">
    <property type="protein sequence ID" value="ATB32766.1"/>
    <property type="molecule type" value="Genomic_DNA"/>
</dbReference>
<dbReference type="GO" id="GO:0016020">
    <property type="term" value="C:membrane"/>
    <property type="evidence" value="ECO:0007669"/>
    <property type="project" value="InterPro"/>
</dbReference>
<feature type="compositionally biased region" description="Polar residues" evidence="4">
    <location>
        <begin position="15"/>
        <end position="33"/>
    </location>
</feature>
<feature type="domain" description="Calx-beta" evidence="5">
    <location>
        <begin position="16"/>
        <end position="93"/>
    </location>
</feature>
<evidence type="ECO:0000256" key="4">
    <source>
        <dbReference type="SAM" id="MobiDB-lite"/>
    </source>
</evidence>
<gene>
    <name evidence="6" type="ORF">MEBOL_006255</name>
</gene>
<keyword evidence="1" id="KW-0732">Signal</keyword>
<dbReference type="KEGG" id="mbd:MEBOL_006255"/>
<feature type="domain" description="Calx-beta" evidence="5">
    <location>
        <begin position="553"/>
        <end position="654"/>
    </location>
</feature>
<evidence type="ECO:0000256" key="1">
    <source>
        <dbReference type="ARBA" id="ARBA00022729"/>
    </source>
</evidence>
<evidence type="ECO:0000259" key="5">
    <source>
        <dbReference type="Pfam" id="PF03160"/>
    </source>
</evidence>
<feature type="domain" description="Calx-beta" evidence="5">
    <location>
        <begin position="219"/>
        <end position="312"/>
    </location>
</feature>
<keyword evidence="3" id="KW-0106">Calcium</keyword>
<name>A0A250IPA4_9BACT</name>
<evidence type="ECO:0000256" key="3">
    <source>
        <dbReference type="ARBA" id="ARBA00022837"/>
    </source>
</evidence>
<sequence>MGPVQGTPSEAGAQASFTVALSGPPSASVSVALTSDDPGEGQVSPAQLTFTPENWNAPQRVLVTGVDDDLADGPQDFSISFEPAQSDDSRYAGVTAPPVRMTNVDDDTAGFALTEASRATNEEGAQASFTVALHSQPLANVTLRFDSSDPGEGIVEHRELTFTPVNWRAPQTVTVTGMDDDEADGDQPYAIVFQRAQSEDPGYAPLTPSSVAFLNTDNDTAGFTLTPLSGDTTEAGGEASLTLVLNSQPSADVTVRVHSSDPGEGKVSTGTLTFTPANWKAPQTVRVTGVDDEGADGDQPYSLVFSTTSGDLAYAALKLPSVPLANLDDDSVGIRVSAASGPTSEAGGQASFTVALASKPLSPVTLPFQSSDETEGTLAVTRLTFTPVNWKAPQTVRVTGVDDELVDGDQPYAITFGATTSDDPAYAALTPAAVAMSNLDDDSAGILVGAPTGPTSEAGGQASFSVVLTAAPSSPVTLPFHSSDVTEGTLAITSLTFTPVNWNAPQAVLVSGVNDEVADGDQPYTIIFGATTSADPAYATLTPAAVAMSNLDDDSAGILVSAPTGPTSEAGGQVSFSVVLSSEPRASVTVRFQSSDSTEGTLSRTSLTFTPTNWKAPQTVLVTGVNDDLEDGNQPYAITFGTTTSADPTYAAITPAALSLTNVDDDTAGFVVVASGSTTESGGQATLTLSLTSEPYAPVVLLLASSDTTEATLSASRLTFTSTNWKAPQVVRVTGIDDDVADGDQPVTVLFTEVQSTDAAYVAAKPANVGFVNLDNDSAGILVSAVSGATTEAGGTASFTVVLSSQPLADVTLPLSSTNPSEGVLSTGSLVFTPVNWKAPQRVEVTGLDDELADGDQPYAIVFSASTSADPTYAGRTPANVPLVNGDDDTAGVVVSAASGPTSEAGGSATFTVVLTSRPFASVTYVFDSTDLSEGTVEPRSLTFTPSTWNVPRTVTVTGVNDSIADGDQPYAVAFEPPISDDATYAALVPASVALLNQDDGDSGGISLTPKSGTTTEAGGGVTFSAVLLSAPTASVTLHFQSNDLSEGTLDKTSVTFTPGDWNVPRTFTVTGVSDLLVDGDQPYAIVFSETTSADPTYDTLIPPPLTLVNLDTPGAATSRTWTFDSGLEGWSVTGTSATVGWNADNTPTSVPGGAVHAGARSLNYNNGVNYDDGADHSGTATSPFVHMGSGARPQLTFWCNHQTEETGTSYDQRFVRIHRRSNAGTVLAVEAQLSALASPAGACAAMGAWHLHTLDLDPAWGTVQVSFTFMTVDGQYNNYAGWFIDDVTLRFAP</sequence>
<dbReference type="Proteomes" id="UP000217289">
    <property type="component" value="Chromosome"/>
</dbReference>
<dbReference type="RefSeq" id="WP_170115630.1">
    <property type="nucleotide sequence ID" value="NZ_CP022163.1"/>
</dbReference>
<evidence type="ECO:0000256" key="2">
    <source>
        <dbReference type="ARBA" id="ARBA00022737"/>
    </source>
</evidence>
<feature type="region of interest" description="Disordered" evidence="4">
    <location>
        <begin position="1"/>
        <end position="44"/>
    </location>
</feature>
<proteinExistence type="predicted"/>
<protein>
    <recommendedName>
        <fullName evidence="5">Calx-beta domain-containing protein</fullName>
    </recommendedName>
</protein>
<feature type="domain" description="Calx-beta" evidence="5">
    <location>
        <begin position="329"/>
        <end position="442"/>
    </location>
</feature>
<evidence type="ECO:0000313" key="6">
    <source>
        <dbReference type="EMBL" id="ATB32766.1"/>
    </source>
</evidence>
<evidence type="ECO:0000313" key="7">
    <source>
        <dbReference type="Proteomes" id="UP000217289"/>
    </source>
</evidence>
<keyword evidence="7" id="KW-1185">Reference proteome</keyword>
<reference evidence="6 7" key="1">
    <citation type="submission" date="2017-06" db="EMBL/GenBank/DDBJ databases">
        <authorList>
            <person name="Kim H.J."/>
            <person name="Triplett B.A."/>
        </authorList>
    </citation>
    <scope>NUCLEOTIDE SEQUENCE [LARGE SCALE GENOMIC DNA]</scope>
    <source>
        <strain evidence="6 7">DSM 14713</strain>
    </source>
</reference>
<dbReference type="GO" id="GO:0007154">
    <property type="term" value="P:cell communication"/>
    <property type="evidence" value="ECO:0007669"/>
    <property type="project" value="InterPro"/>
</dbReference>